<dbReference type="EMBL" id="LR134350">
    <property type="protein sequence ID" value="VEG30052.1"/>
    <property type="molecule type" value="Genomic_DNA"/>
</dbReference>
<dbReference type="Pfam" id="PF11222">
    <property type="entry name" value="DUF3017"/>
    <property type="match status" value="1"/>
</dbReference>
<feature type="compositionally biased region" description="Polar residues" evidence="1">
    <location>
        <begin position="1"/>
        <end position="12"/>
    </location>
</feature>
<dbReference type="Proteomes" id="UP000266895">
    <property type="component" value="Chromosome"/>
</dbReference>
<dbReference type="KEGG" id="ahw:NCTC11636_02527"/>
<name>A0A448HK07_9ACTO</name>
<keyword evidence="2" id="KW-1133">Transmembrane helix</keyword>
<evidence type="ECO:0000256" key="1">
    <source>
        <dbReference type="SAM" id="MobiDB-lite"/>
    </source>
</evidence>
<keyword evidence="2" id="KW-0812">Transmembrane</keyword>
<protein>
    <recommendedName>
        <fullName evidence="5">DUF3017 domain-containing protein</fullName>
    </recommendedName>
</protein>
<feature type="transmembrane region" description="Helical" evidence="2">
    <location>
        <begin position="65"/>
        <end position="83"/>
    </location>
</feature>
<organism evidence="3 4">
    <name type="scientific">Actinomyces howellii</name>
    <dbReference type="NCBI Taxonomy" id="52771"/>
    <lineage>
        <taxon>Bacteria</taxon>
        <taxon>Bacillati</taxon>
        <taxon>Actinomycetota</taxon>
        <taxon>Actinomycetes</taxon>
        <taxon>Actinomycetales</taxon>
        <taxon>Actinomycetaceae</taxon>
        <taxon>Actinomyces</taxon>
    </lineage>
</organism>
<feature type="transmembrane region" description="Helical" evidence="2">
    <location>
        <begin position="95"/>
        <end position="115"/>
    </location>
</feature>
<feature type="region of interest" description="Disordered" evidence="1">
    <location>
        <begin position="1"/>
        <end position="24"/>
    </location>
</feature>
<evidence type="ECO:0000313" key="3">
    <source>
        <dbReference type="EMBL" id="VEG30052.1"/>
    </source>
</evidence>
<reference evidence="3 4" key="1">
    <citation type="submission" date="2018-12" db="EMBL/GenBank/DDBJ databases">
        <authorList>
            <consortium name="Pathogen Informatics"/>
        </authorList>
    </citation>
    <scope>NUCLEOTIDE SEQUENCE [LARGE SCALE GENOMIC DNA]</scope>
    <source>
        <strain evidence="3 4">NCTC11636</strain>
    </source>
</reference>
<keyword evidence="4" id="KW-1185">Reference proteome</keyword>
<accession>A0A448HK07</accession>
<sequence length="121" mass="12727">MGTVTQDPSTGQDHGVHPDDPLAGITPLPRGERNLAPYRTLGVVLVAGALAAVPALTLLGHGRWAVTWLGLVVGVLALLRLQRPEGTWIAARGRRFDVVAGLVMAATLVLLAPYADLPRVL</sequence>
<dbReference type="InterPro" id="IPR021385">
    <property type="entry name" value="DUF3017"/>
</dbReference>
<dbReference type="AlphaFoldDB" id="A0A448HK07"/>
<feature type="transmembrane region" description="Helical" evidence="2">
    <location>
        <begin position="40"/>
        <end position="59"/>
    </location>
</feature>
<evidence type="ECO:0008006" key="5">
    <source>
        <dbReference type="Google" id="ProtNLM"/>
    </source>
</evidence>
<evidence type="ECO:0000256" key="2">
    <source>
        <dbReference type="SAM" id="Phobius"/>
    </source>
</evidence>
<gene>
    <name evidence="3" type="ORF">NCTC11636_02527</name>
</gene>
<proteinExistence type="predicted"/>
<keyword evidence="2" id="KW-0472">Membrane</keyword>
<evidence type="ECO:0000313" key="4">
    <source>
        <dbReference type="Proteomes" id="UP000266895"/>
    </source>
</evidence>